<keyword evidence="2" id="KW-1185">Reference proteome</keyword>
<protein>
    <submittedName>
        <fullName evidence="1">Uncharacterized protein</fullName>
    </submittedName>
</protein>
<evidence type="ECO:0000313" key="2">
    <source>
        <dbReference type="Proteomes" id="UP001234297"/>
    </source>
</evidence>
<name>A0ACC2N0E7_PERAE</name>
<dbReference type="EMBL" id="CM056809">
    <property type="protein sequence ID" value="KAJ8650894.1"/>
    <property type="molecule type" value="Genomic_DNA"/>
</dbReference>
<dbReference type="Proteomes" id="UP001234297">
    <property type="component" value="Chromosome 1"/>
</dbReference>
<comment type="caution">
    <text evidence="1">The sequence shown here is derived from an EMBL/GenBank/DDBJ whole genome shotgun (WGS) entry which is preliminary data.</text>
</comment>
<gene>
    <name evidence="1" type="ORF">MRB53_003917</name>
</gene>
<accession>A0ACC2N0E7</accession>
<organism evidence="1 2">
    <name type="scientific">Persea americana</name>
    <name type="common">Avocado</name>
    <dbReference type="NCBI Taxonomy" id="3435"/>
    <lineage>
        <taxon>Eukaryota</taxon>
        <taxon>Viridiplantae</taxon>
        <taxon>Streptophyta</taxon>
        <taxon>Embryophyta</taxon>
        <taxon>Tracheophyta</taxon>
        <taxon>Spermatophyta</taxon>
        <taxon>Magnoliopsida</taxon>
        <taxon>Magnoliidae</taxon>
        <taxon>Laurales</taxon>
        <taxon>Lauraceae</taxon>
        <taxon>Persea</taxon>
    </lineage>
</organism>
<reference evidence="1 2" key="1">
    <citation type="journal article" date="2022" name="Hortic Res">
        <title>A haplotype resolved chromosomal level avocado genome allows analysis of novel avocado genes.</title>
        <authorList>
            <person name="Nath O."/>
            <person name="Fletcher S.J."/>
            <person name="Hayward A."/>
            <person name="Shaw L.M."/>
            <person name="Masouleh A.K."/>
            <person name="Furtado A."/>
            <person name="Henry R.J."/>
            <person name="Mitter N."/>
        </authorList>
    </citation>
    <scope>NUCLEOTIDE SEQUENCE [LARGE SCALE GENOMIC DNA]</scope>
    <source>
        <strain evidence="2">cv. Hass</strain>
    </source>
</reference>
<sequence length="732" mass="81412">MNLRKALFILIKTFLKPIQPLFYHFFSFIAMETTSSAHPSDSSSSAAAAAADPFDPTKPSIPIAYPIKKLEDLLSRSYFDSFHLPFNRSSVHLPPNSHSPSRPRILVCHDMAGGYIDDKWVQGGTNADAYAVWHWHLIDVFVYFSHNLVTIPPPCWTNTAHTHGVKVLGTFIVEWDAGRAIANILLSTKESARTYAERLTELAVTLGFDGWLINMEVELDLGKIPNLKEFVSHLTSTMHASVPESLVIWYDSVTKDGQLSYQNQLNEYNKPFFDICDGLFANYSWQEDYPKLSAAVAGERKFDVYMGIDVFGRGTYGGGQWTTNVALDVLKKNAVSAAIFAPGWVYETKQKPDFQTAQNRWWGLVEKSWGIQQHYPKVLPFYSNFDQGHGYHVFVGGLQVSADSWNNISSQTFQPVLDVANGSSQSTIKVYVNFKDASYSGGGNITLNGSIEENASFMARLFQGELPLERQPVHISYSVKSDGNSLLGLALGFAKENERSSILLATGQALPQLTNKFDKIITPLQVTSSVAEVQRATGWIIQETSIQMHGYRLTDIHIVCYRKGKHDLQKPMLEHESADEEGTLSAPKLLDFNASLGHISIRTSTHNMVYPPAADWVVKGQYISWASGSQGNKTVSLKIIWNLKHGFGDASLFSKYNIYVEKPAKEVVVDADDVSISAEYIGVARTQAFYVSSFTIPSNTSSLKFIIQVCGIDGSFQNLHESPSFLLDVVKS</sequence>
<evidence type="ECO:0000313" key="1">
    <source>
        <dbReference type="EMBL" id="KAJ8650894.1"/>
    </source>
</evidence>
<proteinExistence type="predicted"/>